<evidence type="ECO:0000313" key="13">
    <source>
        <dbReference type="Proteomes" id="UP000777784"/>
    </source>
</evidence>
<evidence type="ECO:0000313" key="12">
    <source>
        <dbReference type="EMBL" id="MBU2692310.1"/>
    </source>
</evidence>
<evidence type="ECO:0000256" key="2">
    <source>
        <dbReference type="ARBA" id="ARBA00005684"/>
    </source>
</evidence>
<dbReference type="InterPro" id="IPR048458">
    <property type="entry name" value="MalQ_N"/>
</dbReference>
<dbReference type="InterPro" id="IPR003385">
    <property type="entry name" value="Glyco_hydro_77"/>
</dbReference>
<dbReference type="Pfam" id="PF02446">
    <property type="entry name" value="Glyco_hydro_77"/>
    <property type="match status" value="1"/>
</dbReference>
<gene>
    <name evidence="12" type="primary">malQ</name>
    <name evidence="12" type="ORF">KJ970_15410</name>
</gene>
<dbReference type="AlphaFoldDB" id="A0A948RWU0"/>
<comment type="catalytic activity">
    <reaction evidence="1 10">
        <text>Transfers a segment of a (1-&gt;4)-alpha-D-glucan to a new position in an acceptor, which may be glucose or a (1-&gt;4)-alpha-D-glucan.</text>
        <dbReference type="EC" id="2.4.1.25"/>
    </reaction>
</comment>
<reference evidence="12" key="1">
    <citation type="submission" date="2021-05" db="EMBL/GenBank/DDBJ databases">
        <title>Energy efficiency and biological interactions define the core microbiome of deep oligotrophic groundwater.</title>
        <authorList>
            <person name="Mehrshad M."/>
            <person name="Lopez-Fernandez M."/>
            <person name="Bell E."/>
            <person name="Bernier-Latmani R."/>
            <person name="Bertilsson S."/>
            <person name="Dopson M."/>
        </authorList>
    </citation>
    <scope>NUCLEOTIDE SEQUENCE</scope>
    <source>
        <strain evidence="12">Modern_marine.mb.64</strain>
    </source>
</reference>
<comment type="caution">
    <text evidence="12">The sequence shown here is derived from an EMBL/GenBank/DDBJ whole genome shotgun (WGS) entry which is preliminary data.</text>
</comment>
<dbReference type="Pfam" id="PF21226">
    <property type="entry name" value="MalQ_N"/>
    <property type="match status" value="1"/>
</dbReference>
<evidence type="ECO:0000256" key="4">
    <source>
        <dbReference type="ARBA" id="ARBA00020295"/>
    </source>
</evidence>
<accession>A0A948RWU0</accession>
<keyword evidence="6 10" id="KW-0808">Transferase</keyword>
<dbReference type="SUPFAM" id="SSF51445">
    <property type="entry name" value="(Trans)glycosidases"/>
    <property type="match status" value="1"/>
</dbReference>
<comment type="similarity">
    <text evidence="2 10">Belongs to the disproportionating enzyme family.</text>
</comment>
<evidence type="ECO:0000256" key="1">
    <source>
        <dbReference type="ARBA" id="ARBA00000439"/>
    </source>
</evidence>
<evidence type="ECO:0000256" key="9">
    <source>
        <dbReference type="ARBA" id="ARBA00031501"/>
    </source>
</evidence>
<evidence type="ECO:0000256" key="3">
    <source>
        <dbReference type="ARBA" id="ARBA00012560"/>
    </source>
</evidence>
<evidence type="ECO:0000256" key="6">
    <source>
        <dbReference type="ARBA" id="ARBA00022679"/>
    </source>
</evidence>
<feature type="domain" description="MalQ N-terminal beta-sandwich" evidence="11">
    <location>
        <begin position="70"/>
        <end position="164"/>
    </location>
</feature>
<organism evidence="12 13">
    <name type="scientific">Eiseniibacteriota bacterium</name>
    <dbReference type="NCBI Taxonomy" id="2212470"/>
    <lineage>
        <taxon>Bacteria</taxon>
        <taxon>Candidatus Eiseniibacteriota</taxon>
    </lineage>
</organism>
<dbReference type="PANTHER" id="PTHR32438:SF5">
    <property type="entry name" value="4-ALPHA-GLUCANOTRANSFERASE DPE1, CHLOROPLASTIC_AMYLOPLASTIC"/>
    <property type="match status" value="1"/>
</dbReference>
<keyword evidence="7 10" id="KW-0119">Carbohydrate metabolism</keyword>
<dbReference type="EMBL" id="JAHJDP010000087">
    <property type="protein sequence ID" value="MBU2692310.1"/>
    <property type="molecule type" value="Genomic_DNA"/>
</dbReference>
<dbReference type="PANTHER" id="PTHR32438">
    <property type="entry name" value="4-ALPHA-GLUCANOTRANSFERASE DPE1, CHLOROPLASTIC/AMYLOPLASTIC"/>
    <property type="match status" value="1"/>
</dbReference>
<proteinExistence type="inferred from homology"/>
<name>A0A948RWU0_UNCEI</name>
<evidence type="ECO:0000256" key="5">
    <source>
        <dbReference type="ARBA" id="ARBA00022676"/>
    </source>
</evidence>
<dbReference type="Gene3D" id="3.20.20.80">
    <property type="entry name" value="Glycosidases"/>
    <property type="match status" value="1"/>
</dbReference>
<evidence type="ECO:0000259" key="11">
    <source>
        <dbReference type="Pfam" id="PF21226"/>
    </source>
</evidence>
<dbReference type="Proteomes" id="UP000777784">
    <property type="component" value="Unassembled WGS sequence"/>
</dbReference>
<evidence type="ECO:0000256" key="8">
    <source>
        <dbReference type="ARBA" id="ARBA00031423"/>
    </source>
</evidence>
<keyword evidence="5 10" id="KW-0328">Glycosyltransferase</keyword>
<sequence>MTPPTSRDLQRLASLYGVRTAYQDTYGNRRSAEPEFLIQILRALGAPIRGMSDAAHAIRQYEVALWRKPLEPVTVLRGRGSIVIRLPVGRGDAALEGCIRQENGAETTQPIRREDLEILEESTIDGERFCACRWRPPGKLPYGYHHLSLEVGGTTVTSLIIHAPRRAYQPDPESDPKIWGLFAPLYALRSKRDWGAGDLSDLRHLLKWTESLGGDFVGTLPLFPAFLDQPFEPSPYMPVSRLFWNEIYLDPAALPEFEAAPEAQQQVASLDFRKSVEELRSAGHVDFKRLMELKRKVLEPLARTFFHSGEGERPAFQSYLRGKPAAWDYARFRSMFELRNETWHLWPSRQKQGALDHDEGSDFARDYHLYVQYSLQRQLDRLTEESSAALYLDIPLGVHPDGFDAWRHQNLFVWDAAGGAPPDDFFRGGQNWGFPPLHPQVIREEGHRYFINAVRHIFRPAGMARIDHVMGLHRLYWVPRGADATQGIYVRYPANELYAILCIESHRSRTLIIGEDLGTVPGAVRESMERHGIYRCAVLPFQMNADPAHAISPTPPNSVVGLNTHDTATFAGWWEGRDIDLRIELKLLDDEEAGRERGHRERVKAALMESFRRRGLLADGDGAGAVLAACLRVMAADPVKAVQVTLEDLWGEIAQQNIPGTGSYERPNWRQKMRLSLEEAAENSGMVEILRDINRLRSGSEGE</sequence>
<dbReference type="InterPro" id="IPR017853">
    <property type="entry name" value="GH"/>
</dbReference>
<evidence type="ECO:0000256" key="10">
    <source>
        <dbReference type="RuleBase" id="RU361207"/>
    </source>
</evidence>
<dbReference type="GO" id="GO:0005975">
    <property type="term" value="P:carbohydrate metabolic process"/>
    <property type="evidence" value="ECO:0007669"/>
    <property type="project" value="InterPro"/>
</dbReference>
<protein>
    <recommendedName>
        <fullName evidence="4 10">4-alpha-glucanotransferase</fullName>
        <ecNumber evidence="3 10">2.4.1.25</ecNumber>
    </recommendedName>
    <alternativeName>
        <fullName evidence="8 10">Amylomaltase</fullName>
    </alternativeName>
    <alternativeName>
        <fullName evidence="9 10">Disproportionating enzyme</fullName>
    </alternativeName>
</protein>
<dbReference type="GO" id="GO:0004134">
    <property type="term" value="F:4-alpha-glucanotransferase activity"/>
    <property type="evidence" value="ECO:0007669"/>
    <property type="project" value="UniProtKB-EC"/>
</dbReference>
<dbReference type="EC" id="2.4.1.25" evidence="3 10"/>
<dbReference type="NCBIfam" id="TIGR00217">
    <property type="entry name" value="malQ"/>
    <property type="match status" value="1"/>
</dbReference>
<evidence type="ECO:0000256" key="7">
    <source>
        <dbReference type="ARBA" id="ARBA00023277"/>
    </source>
</evidence>